<name>A0AAV7T7X6_PLEWA</name>
<evidence type="ECO:0000313" key="2">
    <source>
        <dbReference type="Proteomes" id="UP001066276"/>
    </source>
</evidence>
<organism evidence="1 2">
    <name type="scientific">Pleurodeles waltl</name>
    <name type="common">Iberian ribbed newt</name>
    <dbReference type="NCBI Taxonomy" id="8319"/>
    <lineage>
        <taxon>Eukaryota</taxon>
        <taxon>Metazoa</taxon>
        <taxon>Chordata</taxon>
        <taxon>Craniata</taxon>
        <taxon>Vertebrata</taxon>
        <taxon>Euteleostomi</taxon>
        <taxon>Amphibia</taxon>
        <taxon>Batrachia</taxon>
        <taxon>Caudata</taxon>
        <taxon>Salamandroidea</taxon>
        <taxon>Salamandridae</taxon>
        <taxon>Pleurodelinae</taxon>
        <taxon>Pleurodeles</taxon>
    </lineage>
</organism>
<accession>A0AAV7T7X6</accession>
<keyword evidence="2" id="KW-1185">Reference proteome</keyword>
<reference evidence="1" key="1">
    <citation type="journal article" date="2022" name="bioRxiv">
        <title>Sequencing and chromosome-scale assembly of the giantPleurodeles waltlgenome.</title>
        <authorList>
            <person name="Brown T."/>
            <person name="Elewa A."/>
            <person name="Iarovenko S."/>
            <person name="Subramanian E."/>
            <person name="Araus A.J."/>
            <person name="Petzold A."/>
            <person name="Susuki M."/>
            <person name="Suzuki K.-i.T."/>
            <person name="Hayashi T."/>
            <person name="Toyoda A."/>
            <person name="Oliveira C."/>
            <person name="Osipova E."/>
            <person name="Leigh N.D."/>
            <person name="Simon A."/>
            <person name="Yun M.H."/>
        </authorList>
    </citation>
    <scope>NUCLEOTIDE SEQUENCE</scope>
    <source>
        <strain evidence="1">20211129_DDA</strain>
        <tissue evidence="1">Liver</tissue>
    </source>
</reference>
<dbReference type="EMBL" id="JANPWB010000007">
    <property type="protein sequence ID" value="KAJ1172702.1"/>
    <property type="molecule type" value="Genomic_DNA"/>
</dbReference>
<sequence>MRDLAPSAAHTLSFIRSSSVSRAGETGTVLKGGDSLIQLSRVTGRISGLPRTERLTRNAMHQASRGKKAMYV</sequence>
<dbReference type="AlphaFoldDB" id="A0AAV7T7X6"/>
<evidence type="ECO:0000313" key="1">
    <source>
        <dbReference type="EMBL" id="KAJ1172702.1"/>
    </source>
</evidence>
<proteinExistence type="predicted"/>
<dbReference type="Proteomes" id="UP001066276">
    <property type="component" value="Chromosome 4_1"/>
</dbReference>
<comment type="caution">
    <text evidence="1">The sequence shown here is derived from an EMBL/GenBank/DDBJ whole genome shotgun (WGS) entry which is preliminary data.</text>
</comment>
<protein>
    <submittedName>
        <fullName evidence="1">Uncharacterized protein</fullName>
    </submittedName>
</protein>
<gene>
    <name evidence="1" type="ORF">NDU88_004546</name>
</gene>